<dbReference type="SUPFAM" id="SSF55729">
    <property type="entry name" value="Acyl-CoA N-acyltransferases (Nat)"/>
    <property type="match status" value="1"/>
</dbReference>
<evidence type="ECO:0000313" key="3">
    <source>
        <dbReference type="Proteomes" id="UP001499959"/>
    </source>
</evidence>
<reference evidence="3" key="1">
    <citation type="journal article" date="2019" name="Int. J. Syst. Evol. Microbiol.">
        <title>The Global Catalogue of Microorganisms (GCM) 10K type strain sequencing project: providing services to taxonomists for standard genome sequencing and annotation.</title>
        <authorList>
            <consortium name="The Broad Institute Genomics Platform"/>
            <consortium name="The Broad Institute Genome Sequencing Center for Infectious Disease"/>
            <person name="Wu L."/>
            <person name="Ma J."/>
        </authorList>
    </citation>
    <scope>NUCLEOTIDE SEQUENCE [LARGE SCALE GENOMIC DNA]</scope>
    <source>
        <strain evidence="3">JCM 18204</strain>
    </source>
</reference>
<dbReference type="InterPro" id="IPR016181">
    <property type="entry name" value="Acyl_CoA_acyltransferase"/>
</dbReference>
<dbReference type="PROSITE" id="PS51186">
    <property type="entry name" value="GNAT"/>
    <property type="match status" value="1"/>
</dbReference>
<comment type="caution">
    <text evidence="2">The sequence shown here is derived from an EMBL/GenBank/DDBJ whole genome shotgun (WGS) entry which is preliminary data.</text>
</comment>
<dbReference type="Pfam" id="PF13302">
    <property type="entry name" value="Acetyltransf_3"/>
    <property type="match status" value="1"/>
</dbReference>
<proteinExistence type="predicted"/>
<dbReference type="PANTHER" id="PTHR43610:SF1">
    <property type="entry name" value="N-ACETYLTRANSFERASE DOMAIN-CONTAINING PROTEIN"/>
    <property type="match status" value="1"/>
</dbReference>
<evidence type="ECO:0000259" key="1">
    <source>
        <dbReference type="PROSITE" id="PS51186"/>
    </source>
</evidence>
<keyword evidence="3" id="KW-1185">Reference proteome</keyword>
<gene>
    <name evidence="2" type="ORF">GCM10023307_35050</name>
</gene>
<organism evidence="2 3">
    <name type="scientific">Lysobacter hankyongensis</name>
    <dbReference type="NCBI Taxonomy" id="1176535"/>
    <lineage>
        <taxon>Bacteria</taxon>
        <taxon>Pseudomonadati</taxon>
        <taxon>Pseudomonadota</taxon>
        <taxon>Gammaproteobacteria</taxon>
        <taxon>Lysobacterales</taxon>
        <taxon>Lysobacteraceae</taxon>
        <taxon>Lysobacter</taxon>
    </lineage>
</organism>
<name>A0ABP9C5P7_9GAMM</name>
<evidence type="ECO:0000313" key="2">
    <source>
        <dbReference type="EMBL" id="GAA4805386.1"/>
    </source>
</evidence>
<dbReference type="Proteomes" id="UP001499959">
    <property type="component" value="Unassembled WGS sequence"/>
</dbReference>
<dbReference type="InterPro" id="IPR000182">
    <property type="entry name" value="GNAT_dom"/>
</dbReference>
<accession>A0ABP9C5P7</accession>
<dbReference type="RefSeq" id="WP_345304660.1">
    <property type="nucleotide sequence ID" value="NZ_BAABJE010000023.1"/>
</dbReference>
<dbReference type="EMBL" id="BAABJE010000023">
    <property type="protein sequence ID" value="GAA4805386.1"/>
    <property type="molecule type" value="Genomic_DNA"/>
</dbReference>
<feature type="domain" description="N-acetyltransferase" evidence="1">
    <location>
        <begin position="15"/>
        <end position="183"/>
    </location>
</feature>
<dbReference type="Gene3D" id="3.40.630.30">
    <property type="match status" value="1"/>
</dbReference>
<protein>
    <submittedName>
        <fullName evidence="2">GNAT family N-acetyltransferase</fullName>
    </submittedName>
</protein>
<sequence length="205" mass="22807">MDKVWTTPTLTGRHVRLAPLQAAQADALRGAAADGELWTLRYTSVPGPQPGDAEAYIDAALAQRDAGMALPFAVFDADGDIVGSTRFYDIDRSVPRVKIGYTWYARRAQRTGLNTEAKLLLIGHAFERWACASVTLETSHENLRSQAAILRLGARRDGVLRAHMRHRDGTLRDTHVFSILRDEWPAIADALRRKLDRKPDTPDHA</sequence>
<dbReference type="PANTHER" id="PTHR43610">
    <property type="entry name" value="BLL6696 PROTEIN"/>
    <property type="match status" value="1"/>
</dbReference>